<dbReference type="SUPFAM" id="SSF116734">
    <property type="entry name" value="DNA methylase specificity domain"/>
    <property type="match status" value="2"/>
</dbReference>
<organism evidence="6 7">
    <name type="scientific">Pseudolactococcus plantarum</name>
    <dbReference type="NCBI Taxonomy" id="1365"/>
    <lineage>
        <taxon>Bacteria</taxon>
        <taxon>Bacillati</taxon>
        <taxon>Bacillota</taxon>
        <taxon>Bacilli</taxon>
        <taxon>Lactobacillales</taxon>
        <taxon>Streptococcaceae</taxon>
        <taxon>Pseudolactococcus</taxon>
    </lineage>
</organism>
<accession>A0A2A5RV79</accession>
<protein>
    <submittedName>
        <fullName evidence="6">HsdS</fullName>
    </submittedName>
</protein>
<evidence type="ECO:0000313" key="6">
    <source>
        <dbReference type="EMBL" id="PCS05104.1"/>
    </source>
</evidence>
<dbReference type="EMBL" id="JXJX01000020">
    <property type="protein sequence ID" value="PCS05104.1"/>
    <property type="molecule type" value="Genomic_DNA"/>
</dbReference>
<feature type="domain" description="Type I restriction modification DNA specificity" evidence="5">
    <location>
        <begin position="194"/>
        <end position="370"/>
    </location>
</feature>
<proteinExistence type="inferred from homology"/>
<evidence type="ECO:0000256" key="1">
    <source>
        <dbReference type="ARBA" id="ARBA00010923"/>
    </source>
</evidence>
<reference evidence="6 7" key="1">
    <citation type="submission" date="2014-12" db="EMBL/GenBank/DDBJ databases">
        <title>Draft genome sequences of 10 type strains of Lactococcus.</title>
        <authorList>
            <person name="Sun Z."/>
            <person name="Zhong Z."/>
            <person name="Liu W."/>
            <person name="Zhang W."/>
            <person name="Zhang H."/>
        </authorList>
    </citation>
    <scope>NUCLEOTIDE SEQUENCE [LARGE SCALE GENOMIC DNA]</scope>
    <source>
        <strain evidence="6 7">DSM 20686</strain>
    </source>
</reference>
<dbReference type="AlphaFoldDB" id="A0A2A5RV79"/>
<dbReference type="PANTHER" id="PTHR30408:SF12">
    <property type="entry name" value="TYPE I RESTRICTION ENZYME MJAVIII SPECIFICITY SUBUNIT"/>
    <property type="match status" value="1"/>
</dbReference>
<comment type="similarity">
    <text evidence="1">Belongs to the type-I restriction system S methylase family.</text>
</comment>
<sequence>MISISSEKNGNQFSRADVLSVSREAGVVNQIEYQGRSFAGASIANYRVVHKGDLIYTKSPLKGAPNGIFKTSEAEGIVSPLYAVYQSREANAAFVGWLLSNDNFATHYLYPLVNKGSKNTLLVSDADAISGHLSFPNIEEQAKIVSFFTQLDNLIALHQRKLDLLKEQKKGYLQKMFPKNGEKVPELRFAGFADDWEERKLGELSKDTFGGGTPKTSVTEYWNGEIPWIQSSDLSSDHLFGVLPKKHITENAVKNSATKLIPKNSIAIVTRVGVGKLAFMPYEFTSSQDFLSLSNLQVDCNFGMYSIYKMLQRELNNIQGTSIKGITKADLLDKEVIIPVEFEEQKKIGSFFKQLDNTIALHQRKLDLLKEQKKGFLQKMFV</sequence>
<dbReference type="InterPro" id="IPR044946">
    <property type="entry name" value="Restrct_endonuc_typeI_TRD_sf"/>
</dbReference>
<evidence type="ECO:0000256" key="2">
    <source>
        <dbReference type="ARBA" id="ARBA00022747"/>
    </source>
</evidence>
<evidence type="ECO:0000256" key="3">
    <source>
        <dbReference type="ARBA" id="ARBA00023125"/>
    </source>
</evidence>
<dbReference type="GO" id="GO:0003677">
    <property type="term" value="F:DNA binding"/>
    <property type="evidence" value="ECO:0007669"/>
    <property type="project" value="UniProtKB-KW"/>
</dbReference>
<dbReference type="CDD" id="cd17513">
    <property type="entry name" value="RMtype1_S_AveSPN6ORF1907P_TRD2-CR2_like"/>
    <property type="match status" value="1"/>
</dbReference>
<dbReference type="Gene3D" id="1.10.287.1120">
    <property type="entry name" value="Bipartite methylase S protein"/>
    <property type="match status" value="1"/>
</dbReference>
<keyword evidence="4" id="KW-0175">Coiled coil</keyword>
<keyword evidence="7" id="KW-1185">Reference proteome</keyword>
<dbReference type="InterPro" id="IPR000055">
    <property type="entry name" value="Restrct_endonuc_typeI_TRD"/>
</dbReference>
<keyword evidence="2" id="KW-0680">Restriction system</keyword>
<dbReference type="STRING" id="1348632.GCA_001591745_01814"/>
<dbReference type="PANTHER" id="PTHR30408">
    <property type="entry name" value="TYPE-1 RESTRICTION ENZYME ECOKI SPECIFICITY PROTEIN"/>
    <property type="match status" value="1"/>
</dbReference>
<dbReference type="InterPro" id="IPR052021">
    <property type="entry name" value="Type-I_RS_S_subunit"/>
</dbReference>
<dbReference type="Gene3D" id="3.90.220.20">
    <property type="entry name" value="DNA methylase specificity domains"/>
    <property type="match status" value="2"/>
</dbReference>
<comment type="caution">
    <text evidence="6">The sequence shown here is derived from an EMBL/GenBank/DDBJ whole genome shotgun (WGS) entry which is preliminary data.</text>
</comment>
<feature type="coiled-coil region" evidence="4">
    <location>
        <begin position="148"/>
        <end position="175"/>
    </location>
</feature>
<evidence type="ECO:0000259" key="5">
    <source>
        <dbReference type="Pfam" id="PF01420"/>
    </source>
</evidence>
<name>A0A2A5RV79_9LACT</name>
<evidence type="ECO:0000313" key="7">
    <source>
        <dbReference type="Proteomes" id="UP000242246"/>
    </source>
</evidence>
<dbReference type="Proteomes" id="UP000242246">
    <property type="component" value="Unassembled WGS sequence"/>
</dbReference>
<dbReference type="GO" id="GO:0009307">
    <property type="term" value="P:DNA restriction-modification system"/>
    <property type="evidence" value="ECO:0007669"/>
    <property type="project" value="UniProtKB-KW"/>
</dbReference>
<gene>
    <name evidence="6" type="ORF">RU87_GL000800</name>
</gene>
<keyword evidence="3" id="KW-0238">DNA-binding</keyword>
<dbReference type="Pfam" id="PF01420">
    <property type="entry name" value="Methylase_S"/>
    <property type="match status" value="1"/>
</dbReference>
<evidence type="ECO:0000256" key="4">
    <source>
        <dbReference type="SAM" id="Coils"/>
    </source>
</evidence>